<accession>A0A8J2YTW9</accession>
<evidence type="ECO:0000256" key="2">
    <source>
        <dbReference type="ARBA" id="ARBA00010942"/>
    </source>
</evidence>
<protein>
    <recommendedName>
        <fullName evidence="9">Efflux pump membrane transporter</fullName>
    </recommendedName>
</protein>
<dbReference type="Gene3D" id="1.20.1640.10">
    <property type="entry name" value="Multidrug efflux transporter AcrB transmembrane domain"/>
    <property type="match status" value="2"/>
</dbReference>
<dbReference type="Pfam" id="PF00873">
    <property type="entry name" value="ACR_tran"/>
    <property type="match status" value="1"/>
</dbReference>
<dbReference type="InterPro" id="IPR000731">
    <property type="entry name" value="SSD"/>
</dbReference>
<dbReference type="PANTHER" id="PTHR32063:SF11">
    <property type="entry name" value="CATION OR DRUG EFFLUX SYSTEM PROTEIN"/>
    <property type="match status" value="1"/>
</dbReference>
<comment type="subcellular location">
    <subcellularLocation>
        <location evidence="1 9">Cell inner membrane</location>
        <topology evidence="1 9">Multi-pass membrane protein</topology>
    </subcellularLocation>
</comment>
<keyword evidence="3 9" id="KW-0813">Transport</keyword>
<keyword evidence="8 9" id="KW-0472">Membrane</keyword>
<proteinExistence type="inferred from homology"/>
<dbReference type="PANTHER" id="PTHR32063">
    <property type="match status" value="1"/>
</dbReference>
<dbReference type="InterPro" id="IPR027463">
    <property type="entry name" value="AcrB_DN_DC_subdom"/>
</dbReference>
<name>A0A8J2YTW9_9PROT</name>
<dbReference type="Gene3D" id="3.30.2090.10">
    <property type="entry name" value="Multidrug efflux transporter AcrB TolC docking domain, DN and DC subdomains"/>
    <property type="match status" value="2"/>
</dbReference>
<feature type="transmembrane region" description="Helical" evidence="9">
    <location>
        <begin position="547"/>
        <end position="565"/>
    </location>
</feature>
<evidence type="ECO:0000259" key="10">
    <source>
        <dbReference type="PROSITE" id="PS50156"/>
    </source>
</evidence>
<gene>
    <name evidence="11" type="primary">mexF2</name>
    <name evidence="11" type="ORF">GCM10011611_29200</name>
</gene>
<keyword evidence="12" id="KW-1185">Reference proteome</keyword>
<reference evidence="11" key="1">
    <citation type="journal article" date="2014" name="Int. J. Syst. Evol. Microbiol.">
        <title>Complete genome sequence of Corynebacterium casei LMG S-19264T (=DSM 44701T), isolated from a smear-ripened cheese.</title>
        <authorList>
            <consortium name="US DOE Joint Genome Institute (JGI-PGF)"/>
            <person name="Walter F."/>
            <person name="Albersmeier A."/>
            <person name="Kalinowski J."/>
            <person name="Ruckert C."/>
        </authorList>
    </citation>
    <scope>NUCLEOTIDE SEQUENCE</scope>
    <source>
        <strain evidence="11">CGMCC 1.15725</strain>
    </source>
</reference>
<feature type="transmembrane region" description="Helical" evidence="9">
    <location>
        <begin position="440"/>
        <end position="460"/>
    </location>
</feature>
<feature type="transmembrane region" description="Helical" evidence="9">
    <location>
        <begin position="905"/>
        <end position="927"/>
    </location>
</feature>
<dbReference type="AlphaFoldDB" id="A0A8J2YTW9"/>
<feature type="transmembrane region" description="Helical" evidence="9">
    <location>
        <begin position="369"/>
        <end position="391"/>
    </location>
</feature>
<dbReference type="Proteomes" id="UP000646365">
    <property type="component" value="Unassembled WGS sequence"/>
</dbReference>
<reference evidence="11" key="2">
    <citation type="submission" date="2020-09" db="EMBL/GenBank/DDBJ databases">
        <authorList>
            <person name="Sun Q."/>
            <person name="Zhou Y."/>
        </authorList>
    </citation>
    <scope>NUCLEOTIDE SEQUENCE</scope>
    <source>
        <strain evidence="11">CGMCC 1.15725</strain>
    </source>
</reference>
<feature type="transmembrane region" description="Helical" evidence="9">
    <location>
        <begin position="12"/>
        <end position="32"/>
    </location>
</feature>
<keyword evidence="6 9" id="KW-0812">Transmembrane</keyword>
<evidence type="ECO:0000256" key="1">
    <source>
        <dbReference type="ARBA" id="ARBA00004429"/>
    </source>
</evidence>
<feature type="transmembrane region" description="Helical" evidence="9">
    <location>
        <begin position="933"/>
        <end position="957"/>
    </location>
</feature>
<evidence type="ECO:0000256" key="7">
    <source>
        <dbReference type="ARBA" id="ARBA00022989"/>
    </source>
</evidence>
<sequence>MKISHFFIERPIFAAVVSIFITIIGAVAYFALPVAQYPEIAPPTIVVTATYPGASADVVSDTVATPIEQQVNGVENMLYMVSQATGDGNVSITVTFKLGTDLNIAQVLVQNRVAIAQPRLPDTVQRLGVTVKKNSPDLMMVVHLSSPDASRDQLYISNYATLQVKDVLARVYGVGDVRIFGARDYSMRIWLDPDKVQSRNLTAGEVVQALQAQNVQVSAGVLNAPPTPNPGAFQLNVQTLGRLTDTRQFEDIIVKADTSGRVTRVRDIARVELGAQDYGSNSYLDERQAVALLIFQQPGTNALDTADHVIKTMEELSRSFPTGVKYDIVYNPTQVIAQSVEEVQKTIYEAVVLVVIVVILFLQTWRASLIPIVAIPVSLIGTFAVLAAFGYSLNNLSLFGLVLAVGIVVDDAIVVVENVERNLRLGMSPREAAIRSMDEVGGALVAIALVLSSVFIPAAFIPGISGQFFRQFAVTIAASTVISLLVSLTLSPALCAILFKPHVAHHEEHHSALARPLLAFFAGFNRVFDWLADRYGRLTGLLTRRGVVMLLIYAGLIGLTGVQFTRAPTGFIPDQDQGYLICVFQLPPGSSLSRTDAVVKQATKIILGTPGIAHAVVFAGFDGATFTNAPNAGAIFTPFKPFAERVAAGQSADSIQAELRKRLGAIQEAFTLVIQPPPVRGIGNAGGFKMMIQDKRGRGLQALEAATNEILGIANHTPGLVSVFTLFNNRTPRVYADIDRFKAEMLNVPTDKVFETLQVYLGSAYINDFNYLGRTYQVTAQADAPFRETIDEMANLKTRNGSGQMVPIGSVTTFRDITGAYRVPRYNLYPAAEVQGSLLPGYSTGYALAQMEKIAAEHLSDGFGYEWTELSYQEKLAGNSGILVFAASVLFVFLVLAAQYESWSLPLSVVLIVPMCLLAAVSGLLLRGISVNILAQVGFVVLVGLAAKNAILIVEFARQAEDEGMDRFQAAVAAARTRLRPILMTSFAFILGVVPLVVATGAGAEMRQSLGTAVFFGMLGVTSFGLIFTPIFYVVIRGLTGRRKAKAVAGAPAE</sequence>
<dbReference type="FunFam" id="3.30.70.1430:FF:000001">
    <property type="entry name" value="Efflux pump membrane transporter"/>
    <property type="match status" value="1"/>
</dbReference>
<feature type="transmembrane region" description="Helical" evidence="9">
    <location>
        <begin position="397"/>
        <end position="419"/>
    </location>
</feature>
<dbReference type="EMBL" id="BMJQ01000007">
    <property type="protein sequence ID" value="GGF21261.1"/>
    <property type="molecule type" value="Genomic_DNA"/>
</dbReference>
<dbReference type="SUPFAM" id="SSF82693">
    <property type="entry name" value="Multidrug efflux transporter AcrB pore domain, PN1, PN2, PC1 and PC2 subdomains"/>
    <property type="match status" value="4"/>
</dbReference>
<evidence type="ECO:0000256" key="3">
    <source>
        <dbReference type="ARBA" id="ARBA00022448"/>
    </source>
</evidence>
<dbReference type="GO" id="GO:0015562">
    <property type="term" value="F:efflux transmembrane transporter activity"/>
    <property type="evidence" value="ECO:0007669"/>
    <property type="project" value="InterPro"/>
</dbReference>
<evidence type="ECO:0000313" key="12">
    <source>
        <dbReference type="Proteomes" id="UP000646365"/>
    </source>
</evidence>
<comment type="similarity">
    <text evidence="2 9">Belongs to the resistance-nodulation-cell division (RND) (TC 2.A.6) family.</text>
</comment>
<evidence type="ECO:0000256" key="5">
    <source>
        <dbReference type="ARBA" id="ARBA00022519"/>
    </source>
</evidence>
<keyword evidence="5 9" id="KW-0997">Cell inner membrane</keyword>
<dbReference type="FunFam" id="1.20.1640.10:FF:000001">
    <property type="entry name" value="Efflux pump membrane transporter"/>
    <property type="match status" value="1"/>
</dbReference>
<dbReference type="PRINTS" id="PR00702">
    <property type="entry name" value="ACRIFLAVINRP"/>
</dbReference>
<evidence type="ECO:0000256" key="4">
    <source>
        <dbReference type="ARBA" id="ARBA00022475"/>
    </source>
</evidence>
<dbReference type="Gene3D" id="3.30.70.1440">
    <property type="entry name" value="Multidrug efflux transporter AcrB pore domain"/>
    <property type="match status" value="1"/>
</dbReference>
<evidence type="ECO:0000313" key="11">
    <source>
        <dbReference type="EMBL" id="GGF21261.1"/>
    </source>
</evidence>
<dbReference type="Gene3D" id="3.30.70.1320">
    <property type="entry name" value="Multidrug efflux transporter AcrB pore domain like"/>
    <property type="match status" value="1"/>
</dbReference>
<dbReference type="Gene3D" id="3.30.70.1430">
    <property type="entry name" value="Multidrug efflux transporter AcrB pore domain"/>
    <property type="match status" value="2"/>
</dbReference>
<dbReference type="GO" id="GO:0009636">
    <property type="term" value="P:response to toxic substance"/>
    <property type="evidence" value="ECO:0007669"/>
    <property type="project" value="UniProtKB-ARBA"/>
</dbReference>
<dbReference type="NCBIfam" id="NF000282">
    <property type="entry name" value="RND_permease_1"/>
    <property type="match status" value="1"/>
</dbReference>
<dbReference type="SUPFAM" id="SSF82714">
    <property type="entry name" value="Multidrug efflux transporter AcrB TolC docking domain, DN and DC subdomains"/>
    <property type="match status" value="2"/>
</dbReference>
<dbReference type="SUPFAM" id="SSF82866">
    <property type="entry name" value="Multidrug efflux transporter AcrB transmembrane domain"/>
    <property type="match status" value="2"/>
</dbReference>
<feature type="transmembrane region" description="Helical" evidence="9">
    <location>
        <begin position="1014"/>
        <end position="1036"/>
    </location>
</feature>
<evidence type="ECO:0000256" key="8">
    <source>
        <dbReference type="ARBA" id="ARBA00023136"/>
    </source>
</evidence>
<keyword evidence="4" id="KW-1003">Cell membrane</keyword>
<evidence type="ECO:0000256" key="6">
    <source>
        <dbReference type="ARBA" id="ARBA00022692"/>
    </source>
</evidence>
<dbReference type="GO" id="GO:0042910">
    <property type="term" value="F:xenobiotic transmembrane transporter activity"/>
    <property type="evidence" value="ECO:0007669"/>
    <property type="project" value="TreeGrafter"/>
</dbReference>
<dbReference type="RefSeq" id="WP_189046962.1">
    <property type="nucleotide sequence ID" value="NZ_BMJQ01000007.1"/>
</dbReference>
<feature type="domain" description="SSD" evidence="10">
    <location>
        <begin position="368"/>
        <end position="497"/>
    </location>
</feature>
<organism evidence="11 12">
    <name type="scientific">Aliidongia dinghuensis</name>
    <dbReference type="NCBI Taxonomy" id="1867774"/>
    <lineage>
        <taxon>Bacteria</taxon>
        <taxon>Pseudomonadati</taxon>
        <taxon>Pseudomonadota</taxon>
        <taxon>Alphaproteobacteria</taxon>
        <taxon>Rhodospirillales</taxon>
        <taxon>Dongiaceae</taxon>
        <taxon>Aliidongia</taxon>
    </lineage>
</organism>
<feature type="transmembrane region" description="Helical" evidence="9">
    <location>
        <begin position="876"/>
        <end position="898"/>
    </location>
</feature>
<dbReference type="InterPro" id="IPR004764">
    <property type="entry name" value="MdtF-like"/>
</dbReference>
<dbReference type="GO" id="GO:0005886">
    <property type="term" value="C:plasma membrane"/>
    <property type="evidence" value="ECO:0007669"/>
    <property type="project" value="UniProtKB-SubCell"/>
</dbReference>
<feature type="transmembrane region" description="Helical" evidence="9">
    <location>
        <begin position="346"/>
        <end position="362"/>
    </location>
</feature>
<dbReference type="NCBIfam" id="TIGR00915">
    <property type="entry name" value="2A0602"/>
    <property type="match status" value="1"/>
</dbReference>
<comment type="caution">
    <text evidence="11">The sequence shown here is derived from an EMBL/GenBank/DDBJ whole genome shotgun (WGS) entry which is preliminary data.</text>
</comment>
<keyword evidence="7 9" id="KW-1133">Transmembrane helix</keyword>
<feature type="transmembrane region" description="Helical" evidence="9">
    <location>
        <begin position="472"/>
        <end position="499"/>
    </location>
</feature>
<feature type="transmembrane region" description="Helical" evidence="9">
    <location>
        <begin position="982"/>
        <end position="1002"/>
    </location>
</feature>
<dbReference type="PROSITE" id="PS50156">
    <property type="entry name" value="SSD"/>
    <property type="match status" value="1"/>
</dbReference>
<evidence type="ECO:0000256" key="9">
    <source>
        <dbReference type="RuleBase" id="RU364070"/>
    </source>
</evidence>
<dbReference type="InterPro" id="IPR001036">
    <property type="entry name" value="Acrflvin-R"/>
</dbReference>